<feature type="compositionally biased region" description="Acidic residues" evidence="2">
    <location>
        <begin position="328"/>
        <end position="337"/>
    </location>
</feature>
<reference evidence="5" key="1">
    <citation type="journal article" date="2017" name="bioRxiv">
        <title>Comparative analysis of the genomes of Stylophora pistillata and Acropora digitifera provides evidence for extensive differences between species of corals.</title>
        <authorList>
            <person name="Voolstra C.R."/>
            <person name="Li Y."/>
            <person name="Liew Y.J."/>
            <person name="Baumgarten S."/>
            <person name="Zoccola D."/>
            <person name="Flot J.-F."/>
            <person name="Tambutte S."/>
            <person name="Allemand D."/>
            <person name="Aranda M."/>
        </authorList>
    </citation>
    <scope>NUCLEOTIDE SEQUENCE [LARGE SCALE GENOMIC DNA]</scope>
</reference>
<protein>
    <submittedName>
        <fullName evidence="4">Major facilitator superfamily domain-containing protein 12</fullName>
    </submittedName>
</protein>
<gene>
    <name evidence="4" type="primary">MFSD12</name>
    <name evidence="4" type="ORF">AWC38_SpisGene18421</name>
</gene>
<keyword evidence="3" id="KW-0812">Transmembrane</keyword>
<dbReference type="InterPro" id="IPR011701">
    <property type="entry name" value="MFS"/>
</dbReference>
<accession>A0A2B4RL75</accession>
<keyword evidence="3" id="KW-1133">Transmembrane helix</keyword>
<dbReference type="OrthoDB" id="5968156at2759"/>
<feature type="transmembrane region" description="Helical" evidence="3">
    <location>
        <begin position="554"/>
        <end position="573"/>
    </location>
</feature>
<dbReference type="GO" id="GO:0015293">
    <property type="term" value="F:symporter activity"/>
    <property type="evidence" value="ECO:0007669"/>
    <property type="project" value="InterPro"/>
</dbReference>
<dbReference type="Gene3D" id="1.20.1250.20">
    <property type="entry name" value="MFS general substrate transporter like domains"/>
    <property type="match status" value="1"/>
</dbReference>
<feature type="transmembrane region" description="Helical" evidence="3">
    <location>
        <begin position="480"/>
        <end position="500"/>
    </location>
</feature>
<feature type="compositionally biased region" description="Basic and acidic residues" evidence="2">
    <location>
        <begin position="311"/>
        <end position="327"/>
    </location>
</feature>
<dbReference type="GO" id="GO:0008643">
    <property type="term" value="P:carbohydrate transport"/>
    <property type="evidence" value="ECO:0007669"/>
    <property type="project" value="InterPro"/>
</dbReference>
<dbReference type="Pfam" id="PF07690">
    <property type="entry name" value="MFS_1"/>
    <property type="match status" value="1"/>
</dbReference>
<dbReference type="Proteomes" id="UP000225706">
    <property type="component" value="Unassembled WGS sequence"/>
</dbReference>
<name>A0A2B4RL75_STYPI</name>
<feature type="region of interest" description="Disordered" evidence="2">
    <location>
        <begin position="300"/>
        <end position="352"/>
    </location>
</feature>
<dbReference type="AlphaFoldDB" id="A0A2B4RL75"/>
<feature type="region of interest" description="Disordered" evidence="2">
    <location>
        <begin position="589"/>
        <end position="609"/>
    </location>
</feature>
<comment type="caution">
    <text evidence="4">The sequence shown here is derived from an EMBL/GenBank/DDBJ whole genome shotgun (WGS) entry which is preliminary data.</text>
</comment>
<dbReference type="GO" id="GO:0005886">
    <property type="term" value="C:plasma membrane"/>
    <property type="evidence" value="ECO:0007669"/>
    <property type="project" value="TreeGrafter"/>
</dbReference>
<evidence type="ECO:0000313" key="4">
    <source>
        <dbReference type="EMBL" id="PFX17250.1"/>
    </source>
</evidence>
<organism evidence="4 5">
    <name type="scientific">Stylophora pistillata</name>
    <name type="common">Smooth cauliflower coral</name>
    <dbReference type="NCBI Taxonomy" id="50429"/>
    <lineage>
        <taxon>Eukaryota</taxon>
        <taxon>Metazoa</taxon>
        <taxon>Cnidaria</taxon>
        <taxon>Anthozoa</taxon>
        <taxon>Hexacorallia</taxon>
        <taxon>Scleractinia</taxon>
        <taxon>Astrocoeniina</taxon>
        <taxon>Pocilloporidae</taxon>
        <taxon>Stylophora</taxon>
    </lineage>
</organism>
<evidence type="ECO:0000313" key="5">
    <source>
        <dbReference type="Proteomes" id="UP000225706"/>
    </source>
</evidence>
<dbReference type="InterPro" id="IPR039672">
    <property type="entry name" value="MFS_2"/>
</dbReference>
<dbReference type="EMBL" id="LSMT01000485">
    <property type="protein sequence ID" value="PFX17250.1"/>
    <property type="molecule type" value="Genomic_DNA"/>
</dbReference>
<comment type="similarity">
    <text evidence="1">Belongs to the major facilitator superfamily.</text>
</comment>
<dbReference type="SUPFAM" id="SSF103473">
    <property type="entry name" value="MFS general substrate transporter"/>
    <property type="match status" value="1"/>
</dbReference>
<dbReference type="PANTHER" id="PTHR11328:SF28">
    <property type="entry name" value="MAJOR FACILITATOR SUPERFAMILY DOMAIN-CONTAINING PROTEIN 12"/>
    <property type="match status" value="1"/>
</dbReference>
<dbReference type="PANTHER" id="PTHR11328">
    <property type="entry name" value="MAJOR FACILITATOR SUPERFAMILY DOMAIN-CONTAINING PROTEIN"/>
    <property type="match status" value="1"/>
</dbReference>
<feature type="transmembrane region" description="Helical" evidence="3">
    <location>
        <begin position="447"/>
        <end position="468"/>
    </location>
</feature>
<feature type="transmembrane region" description="Helical" evidence="3">
    <location>
        <begin position="406"/>
        <end position="426"/>
    </location>
</feature>
<dbReference type="STRING" id="50429.A0A2B4RL75"/>
<evidence type="ECO:0000256" key="1">
    <source>
        <dbReference type="ARBA" id="ARBA00008335"/>
    </source>
</evidence>
<sequence>MFAVIFYTSPKEPEKRFRRRSTFLDLTNVPVMFTPLSEDDQNPRKNSISHLFVNSIMASSSFEQIEREGGNENPSRSSYERKRSMVQRFLHAVFDEDESNADKNQLENDVAKTSEISPDLDINACIAARVKNLDRGRKKSLVVRVFDGILARMENDQPKECEDQPVSDNVDADVNGKVTLKDSESEWKFEDGEKLDFDINKDYEDEEQGDYQKDQTKGIVESSVLTAPKSRRHGVTLMPHMKQLSMSHLAHEDDDKCKKADGCVSDTSRHPRALKKSVAFMLPESPVLNEKQLELNPIESDKTQTTTAFERSQDHPETHGTENKGFEPCEEVDEEENGGTTDLPVPCKTPRERKRSKTLKDWLKDPNLYKVAAIFTFCRLAQGSVYAFMALYLIEKLEFPKEASAYFPLVLLTGATSSSFICGKLIRKIGSKKYGRKVTVRVMSDLLSQWSFVLAGSVVMAGAVWSYFQTPATRQLTYVPVAMIGSGLSVMYVMALAFIAELLGEDKESSGSVISIINMIAAVSTSLLAFALQRLYPDNETSSQEEIGDYVRDAFAMASGIPTLMGVLVVLLFQPSRFTCKSKALRDVEAQDDDRVSQCSSEGTSKPKH</sequence>
<feature type="compositionally biased region" description="Polar residues" evidence="2">
    <location>
        <begin position="597"/>
        <end position="609"/>
    </location>
</feature>
<keyword evidence="5" id="KW-1185">Reference proteome</keyword>
<keyword evidence="3" id="KW-0472">Membrane</keyword>
<evidence type="ECO:0000256" key="2">
    <source>
        <dbReference type="SAM" id="MobiDB-lite"/>
    </source>
</evidence>
<evidence type="ECO:0000256" key="3">
    <source>
        <dbReference type="SAM" id="Phobius"/>
    </source>
</evidence>
<proteinExistence type="inferred from homology"/>
<feature type="transmembrane region" description="Helical" evidence="3">
    <location>
        <begin position="512"/>
        <end position="534"/>
    </location>
</feature>
<dbReference type="InterPro" id="IPR036259">
    <property type="entry name" value="MFS_trans_sf"/>
</dbReference>